<proteinExistence type="predicted"/>
<organism evidence="3">
    <name type="scientific">Selaginella moellendorffii</name>
    <name type="common">Spikemoss</name>
    <dbReference type="NCBI Taxonomy" id="88036"/>
    <lineage>
        <taxon>Eukaryota</taxon>
        <taxon>Viridiplantae</taxon>
        <taxon>Streptophyta</taxon>
        <taxon>Embryophyta</taxon>
        <taxon>Tracheophyta</taxon>
        <taxon>Lycopodiopsida</taxon>
        <taxon>Selaginellales</taxon>
        <taxon>Selaginellaceae</taxon>
        <taxon>Selaginella</taxon>
    </lineage>
</organism>
<evidence type="ECO:0000313" key="2">
    <source>
        <dbReference type="EMBL" id="EFJ38884.1"/>
    </source>
</evidence>
<dbReference type="InParanoid" id="D8QP76"/>
<dbReference type="EMBL" id="GL377565">
    <property type="protein sequence ID" value="EFJ38884.1"/>
    <property type="molecule type" value="Genomic_DNA"/>
</dbReference>
<keyword evidence="3" id="KW-1185">Reference proteome</keyword>
<name>D8QP76_SELML</name>
<dbReference type="Proteomes" id="UP000001514">
    <property type="component" value="Unassembled WGS sequence"/>
</dbReference>
<protein>
    <submittedName>
        <fullName evidence="2">Uncharacterized protein</fullName>
    </submittedName>
</protein>
<dbReference type="AlphaFoldDB" id="D8QP76"/>
<sequence length="274" mass="30519">MHASNFSKSATDDCIAIGIVKRIALALGPNFHRRRSSIYLGNVESRREEKGFTIVTSFIFGCPCPQHPLYEPSPPMEEFARFPGETTPYALSSGCHTIMLITRWRIVVIGSVHGRKIPLVLAFVMYICTKMKHKYEVRHRVAGLGLVYNELVHMSLYPYLTYTYVAALGALISRGTVATGTYLMQKNTGRFWNEQRTPPPPTTRPLLLRRRFEEDLMVADNDELGAGSSVSEDDSLGSIERRGSPTCSATATCELGTRSSSRKCKHSVRPCTPA</sequence>
<feature type="region of interest" description="Disordered" evidence="1">
    <location>
        <begin position="223"/>
        <end position="251"/>
    </location>
</feature>
<accession>D8QP76</accession>
<evidence type="ECO:0000256" key="1">
    <source>
        <dbReference type="SAM" id="MobiDB-lite"/>
    </source>
</evidence>
<gene>
    <name evidence="2" type="ORF">SELMODRAFT_403151</name>
</gene>
<reference evidence="2 3" key="1">
    <citation type="journal article" date="2011" name="Science">
        <title>The Selaginella genome identifies genetic changes associated with the evolution of vascular plants.</title>
        <authorList>
            <person name="Banks J.A."/>
            <person name="Nishiyama T."/>
            <person name="Hasebe M."/>
            <person name="Bowman J.L."/>
            <person name="Gribskov M."/>
            <person name="dePamphilis C."/>
            <person name="Albert V.A."/>
            <person name="Aono N."/>
            <person name="Aoyama T."/>
            <person name="Ambrose B.A."/>
            <person name="Ashton N.W."/>
            <person name="Axtell M.J."/>
            <person name="Barker E."/>
            <person name="Barker M.S."/>
            <person name="Bennetzen J.L."/>
            <person name="Bonawitz N.D."/>
            <person name="Chapple C."/>
            <person name="Cheng C."/>
            <person name="Correa L.G."/>
            <person name="Dacre M."/>
            <person name="DeBarry J."/>
            <person name="Dreyer I."/>
            <person name="Elias M."/>
            <person name="Engstrom E.M."/>
            <person name="Estelle M."/>
            <person name="Feng L."/>
            <person name="Finet C."/>
            <person name="Floyd S.K."/>
            <person name="Frommer W.B."/>
            <person name="Fujita T."/>
            <person name="Gramzow L."/>
            <person name="Gutensohn M."/>
            <person name="Harholt J."/>
            <person name="Hattori M."/>
            <person name="Heyl A."/>
            <person name="Hirai T."/>
            <person name="Hiwatashi Y."/>
            <person name="Ishikawa M."/>
            <person name="Iwata M."/>
            <person name="Karol K.G."/>
            <person name="Koehler B."/>
            <person name="Kolukisaoglu U."/>
            <person name="Kubo M."/>
            <person name="Kurata T."/>
            <person name="Lalonde S."/>
            <person name="Li K."/>
            <person name="Li Y."/>
            <person name="Litt A."/>
            <person name="Lyons E."/>
            <person name="Manning G."/>
            <person name="Maruyama T."/>
            <person name="Michael T.P."/>
            <person name="Mikami K."/>
            <person name="Miyazaki S."/>
            <person name="Morinaga S."/>
            <person name="Murata T."/>
            <person name="Mueller-Roeber B."/>
            <person name="Nelson D.R."/>
            <person name="Obara M."/>
            <person name="Oguri Y."/>
            <person name="Olmstead R.G."/>
            <person name="Onodera N."/>
            <person name="Petersen B.L."/>
            <person name="Pils B."/>
            <person name="Prigge M."/>
            <person name="Rensing S.A."/>
            <person name="Riano-Pachon D.M."/>
            <person name="Roberts A.W."/>
            <person name="Sato Y."/>
            <person name="Scheller H.V."/>
            <person name="Schulz B."/>
            <person name="Schulz C."/>
            <person name="Shakirov E.V."/>
            <person name="Shibagaki N."/>
            <person name="Shinohara N."/>
            <person name="Shippen D.E."/>
            <person name="Soerensen I."/>
            <person name="Sotooka R."/>
            <person name="Sugimoto N."/>
            <person name="Sugita M."/>
            <person name="Sumikawa N."/>
            <person name="Tanurdzic M."/>
            <person name="Theissen G."/>
            <person name="Ulvskov P."/>
            <person name="Wakazuki S."/>
            <person name="Weng J.K."/>
            <person name="Willats W.W."/>
            <person name="Wipf D."/>
            <person name="Wolf P.G."/>
            <person name="Yang L."/>
            <person name="Zimmer A.D."/>
            <person name="Zhu Q."/>
            <person name="Mitros T."/>
            <person name="Hellsten U."/>
            <person name="Loque D."/>
            <person name="Otillar R."/>
            <person name="Salamov A."/>
            <person name="Schmutz J."/>
            <person name="Shapiro H."/>
            <person name="Lindquist E."/>
            <person name="Lucas S."/>
            <person name="Rokhsar D."/>
            <person name="Grigoriev I.V."/>
        </authorList>
    </citation>
    <scope>NUCLEOTIDE SEQUENCE [LARGE SCALE GENOMIC DNA]</scope>
</reference>
<dbReference type="KEGG" id="smo:SELMODRAFT_403151"/>
<evidence type="ECO:0000313" key="3">
    <source>
        <dbReference type="Proteomes" id="UP000001514"/>
    </source>
</evidence>
<dbReference type="Gramene" id="EFJ38884">
    <property type="protein sequence ID" value="EFJ38884"/>
    <property type="gene ID" value="SELMODRAFT_403151"/>
</dbReference>
<dbReference type="HOGENOM" id="CLU_1017061_0_0_1"/>